<protein>
    <submittedName>
        <fullName evidence="2">Uncharacterized protein</fullName>
    </submittedName>
</protein>
<feature type="compositionally biased region" description="Basic residues" evidence="1">
    <location>
        <begin position="496"/>
        <end position="550"/>
    </location>
</feature>
<dbReference type="AlphaFoldDB" id="A0A6C0FCD5"/>
<organism evidence="2">
    <name type="scientific">viral metagenome</name>
    <dbReference type="NCBI Taxonomy" id="1070528"/>
    <lineage>
        <taxon>unclassified sequences</taxon>
        <taxon>metagenomes</taxon>
        <taxon>organismal metagenomes</taxon>
    </lineage>
</organism>
<evidence type="ECO:0000256" key="1">
    <source>
        <dbReference type="SAM" id="MobiDB-lite"/>
    </source>
</evidence>
<feature type="compositionally biased region" description="Basic and acidic residues" evidence="1">
    <location>
        <begin position="469"/>
        <end position="492"/>
    </location>
</feature>
<evidence type="ECO:0000313" key="2">
    <source>
        <dbReference type="EMBL" id="QHT38684.1"/>
    </source>
</evidence>
<feature type="region of interest" description="Disordered" evidence="1">
    <location>
        <begin position="469"/>
        <end position="550"/>
    </location>
</feature>
<accession>A0A6C0FCD5</accession>
<dbReference type="EMBL" id="MN738833">
    <property type="protein sequence ID" value="QHT38684.1"/>
    <property type="molecule type" value="Genomic_DNA"/>
</dbReference>
<name>A0A6C0FCD5_9ZZZZ</name>
<reference evidence="2" key="1">
    <citation type="journal article" date="2020" name="Nature">
        <title>Giant virus diversity and host interactions through global metagenomics.</title>
        <authorList>
            <person name="Schulz F."/>
            <person name="Roux S."/>
            <person name="Paez-Espino D."/>
            <person name="Jungbluth S."/>
            <person name="Walsh D.A."/>
            <person name="Denef V.J."/>
            <person name="McMahon K.D."/>
            <person name="Konstantinidis K.T."/>
            <person name="Eloe-Fadrosh E.A."/>
            <person name="Kyrpides N.C."/>
            <person name="Woyke T."/>
        </authorList>
    </citation>
    <scope>NUCLEOTIDE SEQUENCE</scope>
    <source>
        <strain evidence="2">GVMAG-S-ERX556106-38</strain>
    </source>
</reference>
<sequence length="550" mass="62553">MSEANVDINPQESEEMNDQQVVAILQSLSQEIVSDTNEQLVVDMSIKDRLSSILNNFQEKALEVAGQLSNVNTNFASIKEKAETAADDLRNMKENLGHIFNVQGDYIKQLSDMGKVYLDGAKEFALNLRTDASAIASGYKENGLMVASSIYDLILKQKQALGTLMESTGIRHSIDNILAEHEKIIYLLLQKASAEVFLDEKEENFIGPDLSESRIREIITRLVDNYPDQIVNNDQFMHHLRKLFETFYLNKLGKSLIQPSSVISTDSDKNNVYIPRTNEDFLENFRVRELKSKIQRLTTNKEEIIAFLCSLVSDVHNDQNYNHSKYFGSSVNAQEFVNNAIGNDSIAMAEYNYRMGKTNDYVEFYLTNIAGKGNSKGSSLKPGGRYSKAYDKIQSDFLEEADSISDFVNREYTTGYAAFEPTGEENPNKAEMLKSMLELINTQKTKVETEVADRKVSLANSYEDIQQRIRQQEADRSRQREIVDEKNPDHSVGHNGGRKKKTRRAKKGGKSYKKRKTVKKRKAHKKNKTARKRKGNSKKGKKSIRKNSRK</sequence>
<proteinExistence type="predicted"/>